<sequence length="139" mass="16755">MLTSVKLTVFFNEPFWIGIFEIQEGEYYKVSKIIFGAEPKDAEVFEFVLNNYYKLSFIKQEFEEKKFLIKRVNPKREQRLIKKQLENKGIGTKAQIALKKQHEANKIEGRKRSKEKKEAEERKQYKMKKDKRKEKHKGH</sequence>
<evidence type="ECO:0000256" key="1">
    <source>
        <dbReference type="SAM" id="MobiDB-lite"/>
    </source>
</evidence>
<protein>
    <submittedName>
        <fullName evidence="2">YjdF family protein</fullName>
    </submittedName>
</protein>
<dbReference type="Pfam" id="PF11208">
    <property type="entry name" value="DUF2992"/>
    <property type="match status" value="1"/>
</dbReference>
<dbReference type="Proteomes" id="UP001256646">
    <property type="component" value="Unassembled WGS sequence"/>
</dbReference>
<feature type="compositionally biased region" description="Basic residues" evidence="1">
    <location>
        <begin position="125"/>
        <end position="139"/>
    </location>
</feature>
<comment type="caution">
    <text evidence="2">The sequence shown here is derived from an EMBL/GenBank/DDBJ whole genome shotgun (WGS) entry which is preliminary data.</text>
</comment>
<keyword evidence="3" id="KW-1185">Reference proteome</keyword>
<organism evidence="2 3">
    <name type="scientific">Clostridium aquiflavi</name>
    <dbReference type="NCBI Taxonomy" id="3073603"/>
    <lineage>
        <taxon>Bacteria</taxon>
        <taxon>Bacillati</taxon>
        <taxon>Bacillota</taxon>
        <taxon>Clostridia</taxon>
        <taxon>Eubacteriales</taxon>
        <taxon>Clostridiaceae</taxon>
        <taxon>Clostridium</taxon>
    </lineage>
</organism>
<feature type="compositionally biased region" description="Basic and acidic residues" evidence="1">
    <location>
        <begin position="100"/>
        <end position="124"/>
    </location>
</feature>
<feature type="region of interest" description="Disordered" evidence="1">
    <location>
        <begin position="100"/>
        <end position="139"/>
    </location>
</feature>
<dbReference type="PIRSF" id="PIRSF021328">
    <property type="entry name" value="UCP021328"/>
    <property type="match status" value="1"/>
</dbReference>
<name>A0ABU1EFT7_9CLOT</name>
<evidence type="ECO:0000313" key="3">
    <source>
        <dbReference type="Proteomes" id="UP001256646"/>
    </source>
</evidence>
<dbReference type="EMBL" id="JAVJAN010000014">
    <property type="protein sequence ID" value="MDR5587143.1"/>
    <property type="molecule type" value="Genomic_DNA"/>
</dbReference>
<proteinExistence type="predicted"/>
<gene>
    <name evidence="2" type="ORF">RGC78_06635</name>
</gene>
<accession>A0ABU1EFT7</accession>
<dbReference type="RefSeq" id="WP_252226446.1">
    <property type="nucleotide sequence ID" value="NZ_JAVJAN010000014.1"/>
</dbReference>
<evidence type="ECO:0000313" key="2">
    <source>
        <dbReference type="EMBL" id="MDR5587143.1"/>
    </source>
</evidence>
<reference evidence="2 3" key="1">
    <citation type="submission" date="2023-09" db="EMBL/GenBank/DDBJ databases">
        <authorList>
            <person name="Zhai L."/>
        </authorList>
    </citation>
    <scope>NUCLEOTIDE SEQUENCE [LARGE SCALE GENOMIC DNA]</scope>
    <source>
        <strain evidence="2 3">5 N-1</strain>
    </source>
</reference>
<dbReference type="InterPro" id="IPR016787">
    <property type="entry name" value="UCP021328"/>
</dbReference>